<feature type="chain" id="PRO_5026979932" evidence="1">
    <location>
        <begin position="23"/>
        <end position="202"/>
    </location>
</feature>
<evidence type="ECO:0000259" key="2">
    <source>
        <dbReference type="Pfam" id="PF13568"/>
    </source>
</evidence>
<reference evidence="3 4" key="1">
    <citation type="submission" date="2019-09" db="EMBL/GenBank/DDBJ databases">
        <title>Genomes of family Cryomorphaceae.</title>
        <authorList>
            <person name="Bowman J.P."/>
        </authorList>
    </citation>
    <scope>NUCLEOTIDE SEQUENCE [LARGE SCALE GENOMIC DNA]</scope>
    <source>
        <strain evidence="3 4">LMG 25704</strain>
    </source>
</reference>
<feature type="domain" description="Outer membrane protein beta-barrel" evidence="2">
    <location>
        <begin position="21"/>
        <end position="172"/>
    </location>
</feature>
<dbReference type="OrthoDB" id="1431594at2"/>
<evidence type="ECO:0000313" key="4">
    <source>
        <dbReference type="Proteomes" id="UP000468650"/>
    </source>
</evidence>
<feature type="signal peptide" evidence="1">
    <location>
        <begin position="1"/>
        <end position="22"/>
    </location>
</feature>
<proteinExistence type="predicted"/>
<keyword evidence="1" id="KW-0732">Signal</keyword>
<dbReference type="AlphaFoldDB" id="A0A6N6RFH4"/>
<name>A0A6N6RFH4_9FLAO</name>
<dbReference type="RefSeq" id="WP_151668295.1">
    <property type="nucleotide sequence ID" value="NZ_WBVO01000013.1"/>
</dbReference>
<dbReference type="Proteomes" id="UP000468650">
    <property type="component" value="Unassembled WGS sequence"/>
</dbReference>
<dbReference type="Pfam" id="PF13568">
    <property type="entry name" value="OMP_b-brl_2"/>
    <property type="match status" value="1"/>
</dbReference>
<keyword evidence="4" id="KW-1185">Reference proteome</keyword>
<dbReference type="EMBL" id="WBVO01000013">
    <property type="protein sequence ID" value="KAB2806778.1"/>
    <property type="molecule type" value="Genomic_DNA"/>
</dbReference>
<dbReference type="PROSITE" id="PS51257">
    <property type="entry name" value="PROKAR_LIPOPROTEIN"/>
    <property type="match status" value="1"/>
</dbReference>
<evidence type="ECO:0000313" key="3">
    <source>
        <dbReference type="EMBL" id="KAB2806778.1"/>
    </source>
</evidence>
<comment type="caution">
    <text evidence="3">The sequence shown here is derived from an EMBL/GenBank/DDBJ whole genome shotgun (WGS) entry which is preliminary data.</text>
</comment>
<evidence type="ECO:0000256" key="1">
    <source>
        <dbReference type="SAM" id="SignalP"/>
    </source>
</evidence>
<accession>A0A6N6RFH4</accession>
<organism evidence="3 4">
    <name type="scientific">Phaeocystidibacter luteus</name>
    <dbReference type="NCBI Taxonomy" id="911197"/>
    <lineage>
        <taxon>Bacteria</taxon>
        <taxon>Pseudomonadati</taxon>
        <taxon>Bacteroidota</taxon>
        <taxon>Flavobacteriia</taxon>
        <taxon>Flavobacteriales</taxon>
        <taxon>Phaeocystidibacteraceae</taxon>
        <taxon>Phaeocystidibacter</taxon>
    </lineage>
</organism>
<dbReference type="InterPro" id="IPR025665">
    <property type="entry name" value="Beta-barrel_OMP_2"/>
</dbReference>
<sequence>MFRLPRQIFILAFVALSCGAQAQFDFGIKGGLNSSTITFDNLEENSTIEDLAGNNEFGYHAGVYIRVKILGLYIQPEFLYSNLNSQIEVQKKNGETGSQDFTLSRFDVPVNVGVKFGPASIFGGPVMSYNLNHPSEILDIDYKGGTLGFQAGLGLTFGNFIMDLKYEGSFQSLAEEVVIDGQTYEVDSRTGQFILSLGYALF</sequence>
<gene>
    <name evidence="3" type="ORF">F8C67_12990</name>
</gene>
<protein>
    <submittedName>
        <fullName evidence="3">PorT family protein</fullName>
    </submittedName>
</protein>